<feature type="transmembrane region" description="Helical" evidence="1">
    <location>
        <begin position="55"/>
        <end position="74"/>
    </location>
</feature>
<keyword evidence="1" id="KW-0812">Transmembrane</keyword>
<dbReference type="Pfam" id="PF04956">
    <property type="entry name" value="TrbC"/>
    <property type="match status" value="1"/>
</dbReference>
<comment type="caution">
    <text evidence="3">The sequence shown here is derived from an EMBL/GenBank/DDBJ whole genome shotgun (WGS) entry which is preliminary data.</text>
</comment>
<keyword evidence="2" id="KW-0732">Signal</keyword>
<feature type="chain" id="PRO_5008395957" description="Conjugal transfer protein TrbC" evidence="2">
    <location>
        <begin position="40"/>
        <end position="109"/>
    </location>
</feature>
<dbReference type="AlphaFoldDB" id="A0A1A9RLF3"/>
<organism evidence="3 4">
    <name type="scientific">Eikenella corrodens</name>
    <dbReference type="NCBI Taxonomy" id="539"/>
    <lineage>
        <taxon>Bacteria</taxon>
        <taxon>Pseudomonadati</taxon>
        <taxon>Pseudomonadota</taxon>
        <taxon>Betaproteobacteria</taxon>
        <taxon>Neisseriales</taxon>
        <taxon>Neisseriaceae</taxon>
        <taxon>Eikenella</taxon>
    </lineage>
</organism>
<proteinExistence type="predicted"/>
<protein>
    <recommendedName>
        <fullName evidence="5">Conjugal transfer protein TrbC</fullName>
    </recommendedName>
</protein>
<dbReference type="Proteomes" id="UP000077589">
    <property type="component" value="Unassembled WGS sequence"/>
</dbReference>
<dbReference type="RefSeq" id="WP_064087651.1">
    <property type="nucleotide sequence ID" value="NZ_JAWFMW010000001.1"/>
</dbReference>
<keyword evidence="1" id="KW-0472">Membrane</keyword>
<feature type="signal peptide" evidence="2">
    <location>
        <begin position="1"/>
        <end position="39"/>
    </location>
</feature>
<evidence type="ECO:0000256" key="1">
    <source>
        <dbReference type="SAM" id="Phobius"/>
    </source>
</evidence>
<evidence type="ECO:0000313" key="4">
    <source>
        <dbReference type="Proteomes" id="UP000077589"/>
    </source>
</evidence>
<keyword evidence="1" id="KW-1133">Transmembrane helix</keyword>
<evidence type="ECO:0000313" key="3">
    <source>
        <dbReference type="EMBL" id="OAM19819.1"/>
    </source>
</evidence>
<feature type="transmembrane region" description="Helical" evidence="1">
    <location>
        <begin position="81"/>
        <end position="105"/>
    </location>
</feature>
<accession>A0A1A9RLF3</accession>
<reference evidence="4" key="1">
    <citation type="submission" date="2016-05" db="EMBL/GenBank/DDBJ databases">
        <title>Draft genome of Corynebacterium afermentans subsp. afermentans LCDC 88199T.</title>
        <authorList>
            <person name="Bernier A.-M."/>
            <person name="Bernard K."/>
        </authorList>
    </citation>
    <scope>NUCLEOTIDE SEQUENCE [LARGE SCALE GENOMIC DNA]</scope>
    <source>
        <strain evidence="4">NML04-0072</strain>
    </source>
</reference>
<evidence type="ECO:0000256" key="2">
    <source>
        <dbReference type="SAM" id="SignalP"/>
    </source>
</evidence>
<sequence length="109" mass="11653">MQNLKLFRNLCNFVGHWQNKARQVFLFLLTGLMAAPAFAGSDTTFSTMVDWVNDKLTGSMGALIAIIALVIAIISSMMGKFSAFLTVLVVVVGATLGGAIVIGFFTATF</sequence>
<name>A0A1A9RLF3_EIKCO</name>
<dbReference type="EMBL" id="LXSG01000028">
    <property type="protein sequence ID" value="OAM19819.1"/>
    <property type="molecule type" value="Genomic_DNA"/>
</dbReference>
<dbReference type="OrthoDB" id="9911367at2"/>
<gene>
    <name evidence="3" type="ORF">A7P90_04975</name>
</gene>
<evidence type="ECO:0008006" key="5">
    <source>
        <dbReference type="Google" id="ProtNLM"/>
    </source>
</evidence>
<dbReference type="InterPro" id="IPR007039">
    <property type="entry name" value="TrbC/VirB2"/>
</dbReference>